<evidence type="ECO:0000313" key="1">
    <source>
        <dbReference type="EMBL" id="MFC5745206.1"/>
    </source>
</evidence>
<organism evidence="1 2">
    <name type="scientific">Actinomadura rugatobispora</name>
    <dbReference type="NCBI Taxonomy" id="1994"/>
    <lineage>
        <taxon>Bacteria</taxon>
        <taxon>Bacillati</taxon>
        <taxon>Actinomycetota</taxon>
        <taxon>Actinomycetes</taxon>
        <taxon>Streptosporangiales</taxon>
        <taxon>Thermomonosporaceae</taxon>
        <taxon>Actinomadura</taxon>
    </lineage>
</organism>
<dbReference type="EMBL" id="JBHSON010000006">
    <property type="protein sequence ID" value="MFC5745206.1"/>
    <property type="molecule type" value="Genomic_DNA"/>
</dbReference>
<evidence type="ECO:0000313" key="2">
    <source>
        <dbReference type="Proteomes" id="UP001596074"/>
    </source>
</evidence>
<reference evidence="2" key="1">
    <citation type="journal article" date="2019" name="Int. J. Syst. Evol. Microbiol.">
        <title>The Global Catalogue of Microorganisms (GCM) 10K type strain sequencing project: providing services to taxonomists for standard genome sequencing and annotation.</title>
        <authorList>
            <consortium name="The Broad Institute Genomics Platform"/>
            <consortium name="The Broad Institute Genome Sequencing Center for Infectious Disease"/>
            <person name="Wu L."/>
            <person name="Ma J."/>
        </authorList>
    </citation>
    <scope>NUCLEOTIDE SEQUENCE [LARGE SCALE GENOMIC DNA]</scope>
    <source>
        <strain evidence="2">KCTC 42087</strain>
    </source>
</reference>
<accession>A0ABW0ZT31</accession>
<dbReference type="RefSeq" id="WP_378280829.1">
    <property type="nucleotide sequence ID" value="NZ_JBHSON010000006.1"/>
</dbReference>
<name>A0ABW0ZT31_9ACTN</name>
<proteinExistence type="predicted"/>
<comment type="caution">
    <text evidence="1">The sequence shown here is derived from an EMBL/GenBank/DDBJ whole genome shotgun (WGS) entry which is preliminary data.</text>
</comment>
<sequence>MDTRTHPEDWELARLRADFGGYRIWRSVRRDGLLGEWVATLHDPRAGVDPTVMCPTAEALRAALVEEAERARNGSERER</sequence>
<protein>
    <submittedName>
        <fullName evidence="1">Uncharacterized protein</fullName>
    </submittedName>
</protein>
<keyword evidence="2" id="KW-1185">Reference proteome</keyword>
<gene>
    <name evidence="1" type="ORF">ACFPZN_06240</name>
</gene>
<dbReference type="Proteomes" id="UP001596074">
    <property type="component" value="Unassembled WGS sequence"/>
</dbReference>